<dbReference type="PANTHER" id="PTHR33064:SF37">
    <property type="entry name" value="RIBONUCLEASE H"/>
    <property type="match status" value="1"/>
</dbReference>
<evidence type="ECO:0000313" key="5">
    <source>
        <dbReference type="Proteomes" id="UP000288805"/>
    </source>
</evidence>
<dbReference type="SUPFAM" id="SSF54160">
    <property type="entry name" value="Chromo domain-like"/>
    <property type="match status" value="1"/>
</dbReference>
<comment type="caution">
    <text evidence="4">The sequence shown here is derived from an EMBL/GenBank/DDBJ whole genome shotgun (WGS) entry which is preliminary data.</text>
</comment>
<dbReference type="Pfam" id="PF00385">
    <property type="entry name" value="Chromo"/>
    <property type="match status" value="1"/>
</dbReference>
<dbReference type="PANTHER" id="PTHR33064">
    <property type="entry name" value="POL PROTEIN"/>
    <property type="match status" value="1"/>
</dbReference>
<dbReference type="SUPFAM" id="SSF56672">
    <property type="entry name" value="DNA/RNA polymerases"/>
    <property type="match status" value="1"/>
</dbReference>
<feature type="domain" description="Reverse transcriptase/retrotransposon-derived protein RNase H-like" evidence="3">
    <location>
        <begin position="189"/>
        <end position="274"/>
    </location>
</feature>
<dbReference type="Proteomes" id="UP000288805">
    <property type="component" value="Unassembled WGS sequence"/>
</dbReference>
<protein>
    <submittedName>
        <fullName evidence="4">Uncharacterized protein</fullName>
    </submittedName>
</protein>
<reference evidence="4 5" key="1">
    <citation type="journal article" date="2018" name="PLoS Genet.">
        <title>Population sequencing reveals clonal diversity and ancestral inbreeding in the grapevine cultivar Chardonnay.</title>
        <authorList>
            <person name="Roach M.J."/>
            <person name="Johnson D.L."/>
            <person name="Bohlmann J."/>
            <person name="van Vuuren H.J."/>
            <person name="Jones S.J."/>
            <person name="Pretorius I.S."/>
            <person name="Schmidt S.A."/>
            <person name="Borneman A.R."/>
        </authorList>
    </citation>
    <scope>NUCLEOTIDE SEQUENCE [LARGE SCALE GENOMIC DNA]</scope>
    <source>
        <strain evidence="5">cv. Chardonnay</strain>
        <tissue evidence="4">Leaf</tissue>
    </source>
</reference>
<gene>
    <name evidence="4" type="ORF">CK203_060586</name>
</gene>
<accession>A0A438FTU9</accession>
<evidence type="ECO:0000259" key="2">
    <source>
        <dbReference type="Pfam" id="PF00385"/>
    </source>
</evidence>
<proteinExistence type="predicted"/>
<dbReference type="InterPro" id="IPR051320">
    <property type="entry name" value="Viral_Replic_Matur_Polypro"/>
</dbReference>
<dbReference type="AlphaFoldDB" id="A0A438FTU9"/>
<evidence type="ECO:0000313" key="4">
    <source>
        <dbReference type="EMBL" id="RVW63375.1"/>
    </source>
</evidence>
<feature type="compositionally biased region" description="Basic residues" evidence="1">
    <location>
        <begin position="419"/>
        <end position="432"/>
    </location>
</feature>
<feature type="region of interest" description="Disordered" evidence="1">
    <location>
        <begin position="409"/>
        <end position="432"/>
    </location>
</feature>
<name>A0A438FTU9_VITVI</name>
<feature type="domain" description="Chromo" evidence="2">
    <location>
        <begin position="354"/>
        <end position="398"/>
    </location>
</feature>
<dbReference type="EMBL" id="QGNW01000742">
    <property type="protein sequence ID" value="RVW63375.1"/>
    <property type="molecule type" value="Genomic_DNA"/>
</dbReference>
<dbReference type="Pfam" id="PF17919">
    <property type="entry name" value="RT_RNaseH_2"/>
    <property type="match status" value="1"/>
</dbReference>
<dbReference type="InterPro" id="IPR041577">
    <property type="entry name" value="RT_RNaseH_2"/>
</dbReference>
<dbReference type="Gene3D" id="3.30.70.270">
    <property type="match status" value="1"/>
</dbReference>
<dbReference type="InterPro" id="IPR043128">
    <property type="entry name" value="Rev_trsase/Diguanyl_cyclase"/>
</dbReference>
<organism evidence="4 5">
    <name type="scientific">Vitis vinifera</name>
    <name type="common">Grape</name>
    <dbReference type="NCBI Taxonomy" id="29760"/>
    <lineage>
        <taxon>Eukaryota</taxon>
        <taxon>Viridiplantae</taxon>
        <taxon>Streptophyta</taxon>
        <taxon>Embryophyta</taxon>
        <taxon>Tracheophyta</taxon>
        <taxon>Spermatophyta</taxon>
        <taxon>Magnoliopsida</taxon>
        <taxon>eudicotyledons</taxon>
        <taxon>Gunneridae</taxon>
        <taxon>Pentapetalae</taxon>
        <taxon>rosids</taxon>
        <taxon>Vitales</taxon>
        <taxon>Vitaceae</taxon>
        <taxon>Viteae</taxon>
        <taxon>Vitis</taxon>
    </lineage>
</organism>
<dbReference type="InterPro" id="IPR043502">
    <property type="entry name" value="DNA/RNA_pol_sf"/>
</dbReference>
<dbReference type="InterPro" id="IPR023780">
    <property type="entry name" value="Chromo_domain"/>
</dbReference>
<dbReference type="InterPro" id="IPR016197">
    <property type="entry name" value="Chromo-like_dom_sf"/>
</dbReference>
<evidence type="ECO:0000259" key="3">
    <source>
        <dbReference type="Pfam" id="PF17919"/>
    </source>
</evidence>
<evidence type="ECO:0000256" key="1">
    <source>
        <dbReference type="SAM" id="MobiDB-lite"/>
    </source>
</evidence>
<sequence>MGGLRTKILNEIFMFQPQTLNDVIRFARMRDDQLVRQRRFTQPVPPVRAPLALPSANRVVVIAPVALVWRLSWEEMQCRRLQVVPKETFTVRVANGEHIRCHRRFEEVQVDLQGTSFSSTLYSLPLTRLLGIDGLDNGATSLKELSKEICPNEVLLALCFQVTQTEPQGIFIQASRPLTNLLKKGQFGWHEEGEAALHALKQAMTTTSTLAMPNFNEAFTIETDAFREGIGAVLTQQGKIVAYMSRALRVTKKSWSTYAKEMLAIVKAICMCSPDALSHKQGNPILHHIFFPQDVDYQTAAQFRIPPVDGWPYRSHQSLRRIVSKVNGAVNGKMAETKRVKLPSFTDEGLVILEPQTILNYHWIKQRTHLVEESLVKWKYLPAKEATWEPIGTLREMFSSLDLEDKDPLVGGGIDKPRQSGRGHKLNPKYLG</sequence>